<dbReference type="GO" id="GO:0097038">
    <property type="term" value="C:perinuclear endoplasmic reticulum"/>
    <property type="evidence" value="ECO:0007669"/>
    <property type="project" value="TreeGrafter"/>
</dbReference>
<proteinExistence type="inferred from homology"/>
<dbReference type="InterPro" id="IPR001849">
    <property type="entry name" value="PH_domain"/>
</dbReference>
<dbReference type="PROSITE" id="PS50003">
    <property type="entry name" value="PH_DOMAIN"/>
    <property type="match status" value="1"/>
</dbReference>
<dbReference type="RefSeq" id="XP_025357358.1">
    <property type="nucleotide sequence ID" value="XM_025496255.1"/>
</dbReference>
<organism evidence="11 12">
    <name type="scientific">Meira miltonrushii</name>
    <dbReference type="NCBI Taxonomy" id="1280837"/>
    <lineage>
        <taxon>Eukaryota</taxon>
        <taxon>Fungi</taxon>
        <taxon>Dikarya</taxon>
        <taxon>Basidiomycota</taxon>
        <taxon>Ustilaginomycotina</taxon>
        <taxon>Exobasidiomycetes</taxon>
        <taxon>Exobasidiales</taxon>
        <taxon>Brachybasidiaceae</taxon>
        <taxon>Meira</taxon>
    </lineage>
</organism>
<dbReference type="PROSITE" id="PS50297">
    <property type="entry name" value="ANK_REP_REGION"/>
    <property type="match status" value="2"/>
</dbReference>
<dbReference type="Gene3D" id="2.30.29.30">
    <property type="entry name" value="Pleckstrin-homology domain (PH domain)/Phosphotyrosine-binding domain (PTB)"/>
    <property type="match status" value="1"/>
</dbReference>
<dbReference type="GO" id="GO:0032934">
    <property type="term" value="F:sterol binding"/>
    <property type="evidence" value="ECO:0007669"/>
    <property type="project" value="TreeGrafter"/>
</dbReference>
<feature type="repeat" description="ANK" evidence="6">
    <location>
        <begin position="109"/>
        <end position="132"/>
    </location>
</feature>
<accession>A0A316VHN5</accession>
<feature type="repeat" description="ANK" evidence="6">
    <location>
        <begin position="210"/>
        <end position="242"/>
    </location>
</feature>
<evidence type="ECO:0000256" key="9">
    <source>
        <dbReference type="SAM" id="MobiDB-lite"/>
    </source>
</evidence>
<name>A0A316VHN5_9BASI</name>
<dbReference type="AlphaFoldDB" id="A0A316VHN5"/>
<evidence type="ECO:0000313" key="11">
    <source>
        <dbReference type="EMBL" id="PWN37056.1"/>
    </source>
</evidence>
<keyword evidence="5" id="KW-0446">Lipid-binding</keyword>
<evidence type="ECO:0000256" key="3">
    <source>
        <dbReference type="ARBA" id="ARBA00022553"/>
    </source>
</evidence>
<dbReference type="GO" id="GO:0120009">
    <property type="term" value="P:intermembrane lipid transfer"/>
    <property type="evidence" value="ECO:0007669"/>
    <property type="project" value="UniProtKB-ARBA"/>
</dbReference>
<dbReference type="Pfam" id="PF00023">
    <property type="entry name" value="Ank"/>
    <property type="match status" value="1"/>
</dbReference>
<dbReference type="SUPFAM" id="SSF50729">
    <property type="entry name" value="PH domain-like"/>
    <property type="match status" value="1"/>
</dbReference>
<feature type="compositionally biased region" description="Polar residues" evidence="9">
    <location>
        <begin position="397"/>
        <end position="409"/>
    </location>
</feature>
<dbReference type="InterPro" id="IPR000648">
    <property type="entry name" value="Oxysterol-bd"/>
</dbReference>
<keyword evidence="3" id="KW-0597">Phosphoprotein</keyword>
<dbReference type="GO" id="GO:0030011">
    <property type="term" value="P:maintenance of cell polarity"/>
    <property type="evidence" value="ECO:0007669"/>
    <property type="project" value="TreeGrafter"/>
</dbReference>
<dbReference type="PANTHER" id="PTHR10972:SF205">
    <property type="entry name" value="OXYSTEROL-BINDING PROTEIN 1"/>
    <property type="match status" value="1"/>
</dbReference>
<dbReference type="OrthoDB" id="1854502at2759"/>
<evidence type="ECO:0000256" key="5">
    <source>
        <dbReference type="ARBA" id="ARBA00023121"/>
    </source>
</evidence>
<dbReference type="Pfam" id="PF12796">
    <property type="entry name" value="Ank_2"/>
    <property type="match status" value="1"/>
</dbReference>
<keyword evidence="12" id="KW-1185">Reference proteome</keyword>
<dbReference type="SMART" id="SM00233">
    <property type="entry name" value="PH"/>
    <property type="match status" value="1"/>
</dbReference>
<evidence type="ECO:0000256" key="2">
    <source>
        <dbReference type="ARBA" id="ARBA00022448"/>
    </source>
</evidence>
<keyword evidence="4" id="KW-0445">Lipid transport</keyword>
<dbReference type="GO" id="GO:0005829">
    <property type="term" value="C:cytosol"/>
    <property type="evidence" value="ECO:0007669"/>
    <property type="project" value="TreeGrafter"/>
</dbReference>
<dbReference type="InterPro" id="IPR036770">
    <property type="entry name" value="Ankyrin_rpt-contain_sf"/>
</dbReference>
<dbReference type="FunFam" id="2.40.160.120:FF:000001">
    <property type="entry name" value="Oxysterol-binding protein"/>
    <property type="match status" value="1"/>
</dbReference>
<dbReference type="GO" id="GO:0005886">
    <property type="term" value="C:plasma membrane"/>
    <property type="evidence" value="ECO:0007669"/>
    <property type="project" value="TreeGrafter"/>
</dbReference>
<dbReference type="GO" id="GO:0034727">
    <property type="term" value="P:piecemeal microautophagy of the nucleus"/>
    <property type="evidence" value="ECO:0007669"/>
    <property type="project" value="TreeGrafter"/>
</dbReference>
<dbReference type="PROSITE" id="PS01013">
    <property type="entry name" value="OSBP"/>
    <property type="match status" value="1"/>
</dbReference>
<keyword evidence="8" id="KW-0175">Coiled coil</keyword>
<dbReference type="SMART" id="SM00248">
    <property type="entry name" value="ANK"/>
    <property type="match status" value="3"/>
</dbReference>
<dbReference type="EMBL" id="KZ819602">
    <property type="protein sequence ID" value="PWN37056.1"/>
    <property type="molecule type" value="Genomic_DNA"/>
</dbReference>
<dbReference type="Pfam" id="PF00169">
    <property type="entry name" value="PH"/>
    <property type="match status" value="1"/>
</dbReference>
<dbReference type="InterPro" id="IPR037239">
    <property type="entry name" value="OSBP_sf"/>
</dbReference>
<sequence length="1206" mass="134869">MIGNGYSARSNVRLRSVSTTALPLTDKHSSRNWSSIVNEALDSFRLLEALRNGDEKSLKTYFSSSHPTSGHVKELNSPLHLAVRCAEFNTIKFVLQQKPEDLNAVEEQNGNTALHLAASTGRLDVIDLFLSRPQINDTIRNRDGQDPMEAAQTIEAAKLFQISRAELNFKYQDVYERWENQAHGSDEELKKFLQLPRIGVVDLNTKSRVSGSTLLHDAVRRKDTQLIELAVRKGADVFVRNKRGKRVLETTKDEKIKALLQQLSNADAAMAANANQPGLPPTFRGYLGKWTNYARGYKNRWFVLENGILSYYHTQEEEGKQSRGSLNLRFAKIRADPSDKLRLEVVADHPSNSNRSGNRLYLRGSHPVERARWVQVLQHTVEYFDLDRNNSRAESVKSFSKDGTVSSANVPAGTPHHPPSRSTTPFRNIPSPGPGGLSGITTNILSRTGSTATKHHHTPSTQISQLKSPDTMAGAEFPAKTPSIMTRGSRTPSEDFAELDGAGSDTATQSQGVPFQNELPIVSNSIKTQLELGQQMVQSVNVSQTQQPEARSAVLEAMQTCQTLFTNYTTMVAEREAYILRRYEQEIQAKRLWEENIRTLAMQYAEMETQLQEAAEENARRRKALREVRDNYSNVNSPALSPVPPNMATPTRSSMANARSTIEANKLPPAAIRPSAQRGAINFDDANAGLGSNLSRSSVNVGAEPEDLDDDKDDEFFDAIESGNLPNLKVEEGVVETDTSAKPAGSPTTSVRETRVNSLWPGVEPYLRLRKKMPIGKDDRPSLSLWSVLKNNIGKDLTKISFPVSFNEPTSMLQRMAEDMTYASLLDTAVRQKESSLRMAFVAAFACSNYVTTLGRVAKPFNPMLGETFEYINLDDKCKYRYQSEQVSHHPPISACIAESLEEDGVHVRPAWEYSGCVQAQSKFLGRSFEIRPTGIAHVKLRVDGVEEHYTFKKVTTSVSGFVTGNTTIDHYGDMNIKCHTTGDECTMTFKPRGWRSSAMHELKGSVTNSNGNQTWEIAGRWSSQIVARRASGSTGATTMDPDGNVDSLSTDPAALAGAEIPEMVLLWKYTPQPPGPFNLTPYAIKLNDTPEGLHDFLPPTDCRMRPDLRLFERGQYDEADVMKRNLEEFQRATRKKREQGELPAHQPKFFSRKTDPLTQGDYWEPSRLGADKVKDQEDVNIPEYWVRRRHGQWEDMERIFGEYTA</sequence>
<feature type="compositionally biased region" description="Polar residues" evidence="9">
    <location>
        <begin position="459"/>
        <end position="468"/>
    </location>
</feature>
<evidence type="ECO:0000256" key="7">
    <source>
        <dbReference type="RuleBase" id="RU003844"/>
    </source>
</evidence>
<feature type="region of interest" description="Disordered" evidence="9">
    <location>
        <begin position="449"/>
        <end position="511"/>
    </location>
</feature>
<feature type="region of interest" description="Disordered" evidence="9">
    <location>
        <begin position="395"/>
        <end position="437"/>
    </location>
</feature>
<dbReference type="FunCoup" id="A0A316VHN5">
    <property type="interactions" value="302"/>
</dbReference>
<dbReference type="InterPro" id="IPR011993">
    <property type="entry name" value="PH-like_dom_sf"/>
</dbReference>
<dbReference type="InterPro" id="IPR002110">
    <property type="entry name" value="Ankyrin_rpt"/>
</dbReference>
<dbReference type="InParanoid" id="A0A316VHN5"/>
<evidence type="ECO:0000259" key="10">
    <source>
        <dbReference type="PROSITE" id="PS50003"/>
    </source>
</evidence>
<dbReference type="PRINTS" id="PR01415">
    <property type="entry name" value="ANKYRIN"/>
</dbReference>
<dbReference type="GO" id="GO:0006887">
    <property type="term" value="P:exocytosis"/>
    <property type="evidence" value="ECO:0007669"/>
    <property type="project" value="TreeGrafter"/>
</dbReference>
<feature type="compositionally biased region" description="Polar residues" evidence="9">
    <location>
        <begin position="690"/>
        <end position="700"/>
    </location>
</feature>
<gene>
    <name evidence="11" type="ORF">FA14DRAFT_117850</name>
</gene>
<dbReference type="PROSITE" id="PS50088">
    <property type="entry name" value="ANK_REPEAT"/>
    <property type="match status" value="2"/>
</dbReference>
<dbReference type="Gene3D" id="1.25.40.20">
    <property type="entry name" value="Ankyrin repeat-containing domain"/>
    <property type="match status" value="2"/>
</dbReference>
<dbReference type="GeneID" id="37018036"/>
<feature type="region of interest" description="Disordered" evidence="9">
    <location>
        <begin position="688"/>
        <end position="710"/>
    </location>
</feature>
<dbReference type="Proteomes" id="UP000245771">
    <property type="component" value="Unassembled WGS sequence"/>
</dbReference>
<dbReference type="SUPFAM" id="SSF48403">
    <property type="entry name" value="Ankyrin repeat"/>
    <property type="match status" value="1"/>
</dbReference>
<keyword evidence="6" id="KW-0040">ANK repeat</keyword>
<dbReference type="GO" id="GO:0006897">
    <property type="term" value="P:endocytosis"/>
    <property type="evidence" value="ECO:0007669"/>
    <property type="project" value="TreeGrafter"/>
</dbReference>
<keyword evidence="2" id="KW-0813">Transport</keyword>
<feature type="coiled-coil region" evidence="8">
    <location>
        <begin position="590"/>
        <end position="631"/>
    </location>
</feature>
<feature type="region of interest" description="Disordered" evidence="9">
    <location>
        <begin position="1134"/>
        <end position="1170"/>
    </location>
</feature>
<feature type="domain" description="PH" evidence="10">
    <location>
        <begin position="280"/>
        <end position="382"/>
    </location>
</feature>
<reference evidence="11 12" key="1">
    <citation type="journal article" date="2018" name="Mol. Biol. Evol.">
        <title>Broad Genomic Sampling Reveals a Smut Pathogenic Ancestry of the Fungal Clade Ustilaginomycotina.</title>
        <authorList>
            <person name="Kijpornyongpan T."/>
            <person name="Mondo S.J."/>
            <person name="Barry K."/>
            <person name="Sandor L."/>
            <person name="Lee J."/>
            <person name="Lipzen A."/>
            <person name="Pangilinan J."/>
            <person name="LaButti K."/>
            <person name="Hainaut M."/>
            <person name="Henrissat B."/>
            <person name="Grigoriev I.V."/>
            <person name="Spatafora J.W."/>
            <person name="Aime M.C."/>
        </authorList>
    </citation>
    <scope>NUCLEOTIDE SEQUENCE [LARGE SCALE GENOMIC DNA]</scope>
    <source>
        <strain evidence="11 12">MCA 3882</strain>
    </source>
</reference>
<dbReference type="Pfam" id="PF01237">
    <property type="entry name" value="Oxysterol_BP"/>
    <property type="match status" value="1"/>
</dbReference>
<evidence type="ECO:0000256" key="1">
    <source>
        <dbReference type="ARBA" id="ARBA00008842"/>
    </source>
</evidence>
<evidence type="ECO:0000256" key="4">
    <source>
        <dbReference type="ARBA" id="ARBA00023055"/>
    </source>
</evidence>
<dbReference type="Gene3D" id="2.40.160.120">
    <property type="match status" value="1"/>
</dbReference>
<dbReference type="PANTHER" id="PTHR10972">
    <property type="entry name" value="OXYSTEROL-BINDING PROTEIN-RELATED"/>
    <property type="match status" value="1"/>
</dbReference>
<evidence type="ECO:0000313" key="12">
    <source>
        <dbReference type="Proteomes" id="UP000245771"/>
    </source>
</evidence>
<dbReference type="SUPFAM" id="SSF144000">
    <property type="entry name" value="Oxysterol-binding protein-like"/>
    <property type="match status" value="1"/>
</dbReference>
<comment type="similarity">
    <text evidence="1 7">Belongs to the OSBP family.</text>
</comment>
<evidence type="ECO:0000256" key="6">
    <source>
        <dbReference type="PROSITE-ProRule" id="PRU00023"/>
    </source>
</evidence>
<protein>
    <recommendedName>
        <fullName evidence="10">PH domain-containing protein</fullName>
    </recommendedName>
</protein>
<dbReference type="STRING" id="1280837.A0A316VHN5"/>
<dbReference type="GO" id="GO:0005635">
    <property type="term" value="C:nuclear envelope"/>
    <property type="evidence" value="ECO:0007669"/>
    <property type="project" value="TreeGrafter"/>
</dbReference>
<dbReference type="InterPro" id="IPR018494">
    <property type="entry name" value="Oxysterol-bd_CS"/>
</dbReference>
<evidence type="ECO:0000256" key="8">
    <source>
        <dbReference type="SAM" id="Coils"/>
    </source>
</evidence>